<protein>
    <submittedName>
        <fullName evidence="1">Uncharacterized protein</fullName>
    </submittedName>
</protein>
<dbReference type="KEGG" id="slau:SLA_3016"/>
<evidence type="ECO:0000313" key="1">
    <source>
        <dbReference type="EMBL" id="BAU83931.1"/>
    </source>
</evidence>
<reference evidence="1 2" key="1">
    <citation type="journal article" date="2016" name="Genome Announc.">
        <title>Complete Genome Sequence of Thiostrepton-Producing Streptomyces laurentii ATCC 31255.</title>
        <authorList>
            <person name="Doi K."/>
            <person name="Fujino Y."/>
            <person name="Nagayoshi Y."/>
            <person name="Ohshima T."/>
            <person name="Ogata S."/>
        </authorList>
    </citation>
    <scope>NUCLEOTIDE SEQUENCE [LARGE SCALE GENOMIC DNA]</scope>
    <source>
        <strain evidence="1 2">ATCC 31255</strain>
    </source>
</reference>
<gene>
    <name evidence="1" type="ORF">SLA_3016</name>
</gene>
<dbReference type="AlphaFoldDB" id="A0A160P0M4"/>
<organism evidence="1 2">
    <name type="scientific">Streptomyces laurentii</name>
    <dbReference type="NCBI Taxonomy" id="39478"/>
    <lineage>
        <taxon>Bacteria</taxon>
        <taxon>Bacillati</taxon>
        <taxon>Actinomycetota</taxon>
        <taxon>Actinomycetes</taxon>
        <taxon>Kitasatosporales</taxon>
        <taxon>Streptomycetaceae</taxon>
        <taxon>Streptomyces</taxon>
    </lineage>
</organism>
<sequence>MTAPAGPFGGPAAPHSWARPGRAEAALPAGCARRMGSTAPYLTVRVDIASWDEETMKPAQRAAVNRADQTVLREAVTKLTTLYACGT</sequence>
<accession>A0A160P0M4</accession>
<dbReference type="Proteomes" id="UP000217676">
    <property type="component" value="Chromosome"/>
</dbReference>
<evidence type="ECO:0000313" key="2">
    <source>
        <dbReference type="Proteomes" id="UP000217676"/>
    </source>
</evidence>
<proteinExistence type="predicted"/>
<name>A0A160P0M4_STRLU</name>
<keyword evidence="2" id="KW-1185">Reference proteome</keyword>
<dbReference type="EMBL" id="AP017424">
    <property type="protein sequence ID" value="BAU83931.1"/>
    <property type="molecule type" value="Genomic_DNA"/>
</dbReference>
<dbReference type="RefSeq" id="WP_359875882.1">
    <property type="nucleotide sequence ID" value="NZ_JBEYHT010000015.1"/>
</dbReference>